<evidence type="ECO:0000313" key="3">
    <source>
        <dbReference type="Proteomes" id="UP000093053"/>
    </source>
</evidence>
<gene>
    <name evidence="2" type="ORF">BBK82_29350</name>
</gene>
<dbReference type="AlphaFoldDB" id="A0A1B2HZE1"/>
<dbReference type="PANTHER" id="PTHR38743">
    <property type="entry name" value="SIMILAR TO GLYOXYLASE I FAMILY PROTEIN"/>
    <property type="match status" value="1"/>
</dbReference>
<dbReference type="EMBL" id="CP016793">
    <property type="protein sequence ID" value="ANZ43120.1"/>
    <property type="molecule type" value="Genomic_DNA"/>
</dbReference>
<dbReference type="Pfam" id="PF09951">
    <property type="entry name" value="Imm33"/>
    <property type="match status" value="1"/>
</dbReference>
<evidence type="ECO:0000259" key="1">
    <source>
        <dbReference type="Pfam" id="PF09951"/>
    </source>
</evidence>
<dbReference type="InterPro" id="IPR018689">
    <property type="entry name" value="Imm33_dom"/>
</dbReference>
<accession>A0A1B2HZE1</accession>
<organism evidence="2 3">
    <name type="scientific">Lentzea guizhouensis</name>
    <dbReference type="NCBI Taxonomy" id="1586287"/>
    <lineage>
        <taxon>Bacteria</taxon>
        <taxon>Bacillati</taxon>
        <taxon>Actinomycetota</taxon>
        <taxon>Actinomycetes</taxon>
        <taxon>Pseudonocardiales</taxon>
        <taxon>Pseudonocardiaceae</taxon>
        <taxon>Lentzea</taxon>
    </lineage>
</organism>
<dbReference type="PANTHER" id="PTHR38743:SF2">
    <property type="entry name" value="DUF2185 DOMAIN-CONTAINING PROTEIN"/>
    <property type="match status" value="1"/>
</dbReference>
<reference evidence="2 3" key="1">
    <citation type="submission" date="2016-07" db="EMBL/GenBank/DDBJ databases">
        <title>Complete genome sequence of the Lentzea guizhouensis DHS C013.</title>
        <authorList>
            <person name="Cao C."/>
        </authorList>
    </citation>
    <scope>NUCLEOTIDE SEQUENCE [LARGE SCALE GENOMIC DNA]</scope>
    <source>
        <strain evidence="2 3">DHS C013</strain>
    </source>
</reference>
<sequence>MWFGDLAKAAIVSARVARDGVPAGWLYREDPDHDGDSGWRVFAGDESQEYVDDSANAAVVPLRDLIKAEPALEELFEAPSGSAFERGADGFVKAER</sequence>
<evidence type="ECO:0000313" key="2">
    <source>
        <dbReference type="EMBL" id="ANZ43120.1"/>
    </source>
</evidence>
<proteinExistence type="predicted"/>
<dbReference type="STRING" id="1586287.BBK82_29350"/>
<dbReference type="KEGG" id="led:BBK82_29350"/>
<dbReference type="Proteomes" id="UP000093053">
    <property type="component" value="Chromosome"/>
</dbReference>
<protein>
    <recommendedName>
        <fullName evidence="1">Immunity protein Imm33 domain-containing protein</fullName>
    </recommendedName>
</protein>
<keyword evidence="3" id="KW-1185">Reference proteome</keyword>
<name>A0A1B2HZE1_9PSEU</name>
<feature type="domain" description="Immunity protein Imm33" evidence="1">
    <location>
        <begin position="11"/>
        <end position="90"/>
    </location>
</feature>